<evidence type="ECO:0000259" key="1">
    <source>
        <dbReference type="PROSITE" id="PS50883"/>
    </source>
</evidence>
<dbReference type="EMBL" id="JXIQ01000120">
    <property type="protein sequence ID" value="KIY21188.1"/>
    <property type="molecule type" value="Genomic_DNA"/>
</dbReference>
<feature type="domain" description="EAL" evidence="1">
    <location>
        <begin position="1"/>
        <end position="248"/>
    </location>
</feature>
<dbReference type="InterPro" id="IPR035919">
    <property type="entry name" value="EAL_sf"/>
</dbReference>
<dbReference type="InterPro" id="IPR001633">
    <property type="entry name" value="EAL_dom"/>
</dbReference>
<organism evidence="2 3">
    <name type="scientific">Mesobacillus subterraneus</name>
    <dbReference type="NCBI Taxonomy" id="285983"/>
    <lineage>
        <taxon>Bacteria</taxon>
        <taxon>Bacillati</taxon>
        <taxon>Bacillota</taxon>
        <taxon>Bacilli</taxon>
        <taxon>Bacillales</taxon>
        <taxon>Bacillaceae</taxon>
        <taxon>Mesobacillus</taxon>
    </lineage>
</organism>
<dbReference type="AlphaFoldDB" id="A0A0D6Z9C6"/>
<gene>
    <name evidence="2" type="ORF">UB32_15170</name>
</gene>
<dbReference type="PANTHER" id="PTHR33121:SF82">
    <property type="entry name" value="SIGNAL TRANSDUCTION PROTEIN CONTAINING A EAL DOMAIN"/>
    <property type="match status" value="1"/>
</dbReference>
<dbReference type="RefSeq" id="WP_044395145.1">
    <property type="nucleotide sequence ID" value="NZ_JXIQ01000120.1"/>
</dbReference>
<dbReference type="CDD" id="cd01948">
    <property type="entry name" value="EAL"/>
    <property type="match status" value="1"/>
</dbReference>
<dbReference type="GO" id="GO:0071111">
    <property type="term" value="F:cyclic-guanylate-specific phosphodiesterase activity"/>
    <property type="evidence" value="ECO:0007669"/>
    <property type="project" value="InterPro"/>
</dbReference>
<evidence type="ECO:0000313" key="2">
    <source>
        <dbReference type="EMBL" id="KIY21188.1"/>
    </source>
</evidence>
<dbReference type="Gene3D" id="3.20.20.450">
    <property type="entry name" value="EAL domain"/>
    <property type="match status" value="1"/>
</dbReference>
<comment type="caution">
    <text evidence="2">The sequence shown here is derived from an EMBL/GenBank/DDBJ whole genome shotgun (WGS) entry which is preliminary data.</text>
</comment>
<dbReference type="OrthoDB" id="1673646at2"/>
<dbReference type="InterPro" id="IPR029151">
    <property type="entry name" value="Sensor-like_sf"/>
</dbReference>
<dbReference type="InterPro" id="IPR018842">
    <property type="entry name" value="YkuI_C"/>
</dbReference>
<dbReference type="Pfam" id="PF10388">
    <property type="entry name" value="YkuI_C"/>
    <property type="match status" value="1"/>
</dbReference>
<dbReference type="Gene3D" id="1.20.5.170">
    <property type="match status" value="1"/>
</dbReference>
<name>A0A0D6Z9C6_9BACI</name>
<dbReference type="PROSITE" id="PS50883">
    <property type="entry name" value="EAL"/>
    <property type="match status" value="1"/>
</dbReference>
<dbReference type="Proteomes" id="UP000032512">
    <property type="component" value="Unassembled WGS sequence"/>
</dbReference>
<dbReference type="Gene3D" id="3.30.450.20">
    <property type="entry name" value="PAS domain"/>
    <property type="match status" value="1"/>
</dbReference>
<proteinExistence type="predicted"/>
<keyword evidence="3" id="KW-1185">Reference proteome</keyword>
<dbReference type="PATRIC" id="fig|285983.3.peg.1966"/>
<accession>A0A0D6Z9C6</accession>
<dbReference type="InterPro" id="IPR050706">
    <property type="entry name" value="Cyclic-di-GMP_PDE-like"/>
</dbReference>
<dbReference type="PANTHER" id="PTHR33121">
    <property type="entry name" value="CYCLIC DI-GMP PHOSPHODIESTERASE PDEF"/>
    <property type="match status" value="1"/>
</dbReference>
<reference evidence="2 3" key="1">
    <citation type="submission" date="2015-01" db="EMBL/GenBank/DDBJ databases">
        <title>Draft genome sequences of the supercritical CO2 tolerant bacteria Bacillus subterraneus MITOT1 and Bacillus cereus MIT0214.</title>
        <authorList>
            <person name="Peet K.C."/>
            <person name="Thompson J.R."/>
        </authorList>
    </citation>
    <scope>NUCLEOTIDE SEQUENCE [LARGE SCALE GENOMIC DNA]</scope>
    <source>
        <strain evidence="2 3">MITOT1</strain>
    </source>
</reference>
<dbReference type="SUPFAM" id="SSF141868">
    <property type="entry name" value="EAL domain-like"/>
    <property type="match status" value="1"/>
</dbReference>
<evidence type="ECO:0000313" key="3">
    <source>
        <dbReference type="Proteomes" id="UP000032512"/>
    </source>
</evidence>
<dbReference type="SMART" id="SM00052">
    <property type="entry name" value="EAL"/>
    <property type="match status" value="1"/>
</dbReference>
<sequence length="403" mass="46868">MDALDILTDLEHVVPYYQPIFNAEEHKIIGYQIVGRYVGNKGDFRLDSFFADEMIPEEYRIEVENVLLGKALETVSGESGNEELLWFINRNANLLMMDAGEGFLQLLLSFEEKGMRPEQIVLGITDRQYESQIEHLIKYYKSYGIKIALDKVGSESSYLHRIAGIEPEILKIDMSSLRSHNTGPAHLDVLHSLSILARKIGAAILFENIETTYQLQFAWKNGGRFYQGFYLKEPDIGLVDKEILKHKLKDEIHGFILSEKKRLQVFYDLRIELNSKLQEWISKYKKEQKSSELLLALGDRLDGVAFRIYVCDEDGFQLSPNLYKVGREWVLQPEYENKNWSWRPYFLENIIRMRGGKKGILSDRYSDIETGEVIRTFSLQLNEMEFLFVDLCASFLHDREGLF</sequence>
<dbReference type="SUPFAM" id="SSF103190">
    <property type="entry name" value="Sensory domain-like"/>
    <property type="match status" value="1"/>
</dbReference>
<dbReference type="Pfam" id="PF00563">
    <property type="entry name" value="EAL"/>
    <property type="match status" value="1"/>
</dbReference>
<protein>
    <submittedName>
        <fullName evidence="2">Diguanylate phosphodiesterase</fullName>
    </submittedName>
</protein>